<keyword evidence="6 7" id="KW-0961">Cell wall biogenesis/degradation</keyword>
<gene>
    <name evidence="7" type="primary">mltG</name>
    <name evidence="8" type="ORF">A3B85_01580</name>
</gene>
<evidence type="ECO:0000256" key="4">
    <source>
        <dbReference type="ARBA" id="ARBA00023136"/>
    </source>
</evidence>
<reference evidence="8 9" key="1">
    <citation type="journal article" date="2016" name="Nat. Commun.">
        <title>Thousands of microbial genomes shed light on interconnected biogeochemical processes in an aquifer system.</title>
        <authorList>
            <person name="Anantharaman K."/>
            <person name="Brown C.T."/>
            <person name="Hug L.A."/>
            <person name="Sharon I."/>
            <person name="Castelle C.J."/>
            <person name="Probst A.J."/>
            <person name="Thomas B.C."/>
            <person name="Singh A."/>
            <person name="Wilkins M.J."/>
            <person name="Karaoz U."/>
            <person name="Brodie E.L."/>
            <person name="Williams K.H."/>
            <person name="Hubbard S.S."/>
            <person name="Banfield J.F."/>
        </authorList>
    </citation>
    <scope>NUCLEOTIDE SEQUENCE [LARGE SCALE GENOMIC DNA]</scope>
</reference>
<feature type="site" description="Important for catalytic activity" evidence="7">
    <location>
        <position position="215"/>
    </location>
</feature>
<comment type="subcellular location">
    <subcellularLocation>
        <location evidence="7">Cell membrane</location>
        <topology evidence="7">Single-pass membrane protein</topology>
    </subcellularLocation>
</comment>
<dbReference type="AlphaFoldDB" id="A0A1F6W5D1"/>
<evidence type="ECO:0000256" key="7">
    <source>
        <dbReference type="HAMAP-Rule" id="MF_02065"/>
    </source>
</evidence>
<evidence type="ECO:0000256" key="3">
    <source>
        <dbReference type="ARBA" id="ARBA00022989"/>
    </source>
</evidence>
<dbReference type="EMBL" id="MFUA01000014">
    <property type="protein sequence ID" value="OGI77120.1"/>
    <property type="molecule type" value="Genomic_DNA"/>
</dbReference>
<keyword evidence="2 7" id="KW-0812">Transmembrane</keyword>
<evidence type="ECO:0000256" key="6">
    <source>
        <dbReference type="ARBA" id="ARBA00023316"/>
    </source>
</evidence>
<dbReference type="STRING" id="1801750.A3B85_01580"/>
<comment type="similarity">
    <text evidence="7">Belongs to the transglycosylase MltG family.</text>
</comment>
<comment type="catalytic activity">
    <reaction evidence="7">
        <text>a peptidoglycan chain = a peptidoglycan chain with N-acetyl-1,6-anhydromuramyl-[peptide] at the reducing end + a peptidoglycan chain with N-acetylglucosamine at the non-reducing end.</text>
        <dbReference type="EC" id="4.2.2.29"/>
    </reaction>
</comment>
<keyword evidence="3 7" id="KW-1133">Transmembrane helix</keyword>
<evidence type="ECO:0000256" key="5">
    <source>
        <dbReference type="ARBA" id="ARBA00023239"/>
    </source>
</evidence>
<comment type="function">
    <text evidence="7">Functions as a peptidoglycan terminase that cleaves nascent peptidoglycan strands endolytically to terminate their elongation.</text>
</comment>
<accession>A0A1F6W5D1</accession>
<evidence type="ECO:0000256" key="2">
    <source>
        <dbReference type="ARBA" id="ARBA00022692"/>
    </source>
</evidence>
<dbReference type="PANTHER" id="PTHR30518:SF2">
    <property type="entry name" value="ENDOLYTIC MUREIN TRANSGLYCOSYLASE"/>
    <property type="match status" value="1"/>
</dbReference>
<proteinExistence type="inferred from homology"/>
<dbReference type="PANTHER" id="PTHR30518">
    <property type="entry name" value="ENDOLYTIC MUREIN TRANSGLYCOSYLASE"/>
    <property type="match status" value="1"/>
</dbReference>
<dbReference type="Pfam" id="PF02618">
    <property type="entry name" value="YceG"/>
    <property type="match status" value="2"/>
</dbReference>
<dbReference type="GO" id="GO:0071555">
    <property type="term" value="P:cell wall organization"/>
    <property type="evidence" value="ECO:0007669"/>
    <property type="project" value="UniProtKB-KW"/>
</dbReference>
<feature type="transmembrane region" description="Helical" evidence="7">
    <location>
        <begin position="22"/>
        <end position="42"/>
    </location>
</feature>
<keyword evidence="5 7" id="KW-0456">Lyase</keyword>
<dbReference type="EC" id="4.2.2.29" evidence="7"/>
<dbReference type="GO" id="GO:0008932">
    <property type="term" value="F:lytic endotransglycosylase activity"/>
    <property type="evidence" value="ECO:0007669"/>
    <property type="project" value="UniProtKB-UniRule"/>
</dbReference>
<dbReference type="GO" id="GO:0005886">
    <property type="term" value="C:plasma membrane"/>
    <property type="evidence" value="ECO:0007669"/>
    <property type="project" value="UniProtKB-SubCell"/>
</dbReference>
<comment type="caution">
    <text evidence="8">The sequence shown here is derived from an EMBL/GenBank/DDBJ whole genome shotgun (WGS) entry which is preliminary data.</text>
</comment>
<protein>
    <recommendedName>
        <fullName evidence="7">Endolytic murein transglycosylase</fullName>
        <ecNumber evidence="7">4.2.2.29</ecNumber>
    </recommendedName>
    <alternativeName>
        <fullName evidence="7">Peptidoglycan lytic transglycosylase</fullName>
    </alternativeName>
    <alternativeName>
        <fullName evidence="7">Peptidoglycan polymerization terminase</fullName>
    </alternativeName>
</protein>
<sequence>MEDLSTEPNFILKSNFIFSKKVVFYILLFLIFTYLLFLSAPVDFPIGVIININQGESLRSASFKLKENHIIRSRIVFEAFVIIYGREKRVISADYLFENKLPVFEVARRISKGERHLAPIKVTIPEGFDISEIAQVFTSRLSTFNKDKFLLEARELEGYLFPDTYFFFTTDTEQEVIKSMNENYEKKITPLRPQIVSSGKSEKEIIIMASIVEREAKGNNDRAFISGILWKRLSLNMPLQVDATPETYKTRGLPKNPIGNPGLQAIEATIYPKKSNYLYYLHDKDGIAHYAKTFAEHKQNILKYLK</sequence>
<dbReference type="Proteomes" id="UP000178374">
    <property type="component" value="Unassembled WGS sequence"/>
</dbReference>
<evidence type="ECO:0000313" key="8">
    <source>
        <dbReference type="EMBL" id="OGI77120.1"/>
    </source>
</evidence>
<organism evidence="8 9">
    <name type="scientific">Candidatus Nomurabacteria bacterium RIFCSPHIGHO2_02_FULL_37_13</name>
    <dbReference type="NCBI Taxonomy" id="1801750"/>
    <lineage>
        <taxon>Bacteria</taxon>
        <taxon>Candidatus Nomuraibacteriota</taxon>
    </lineage>
</organism>
<evidence type="ECO:0000256" key="1">
    <source>
        <dbReference type="ARBA" id="ARBA00022475"/>
    </source>
</evidence>
<dbReference type="HAMAP" id="MF_02065">
    <property type="entry name" value="MltG"/>
    <property type="match status" value="1"/>
</dbReference>
<evidence type="ECO:0000313" key="9">
    <source>
        <dbReference type="Proteomes" id="UP000178374"/>
    </source>
</evidence>
<keyword evidence="1 7" id="KW-1003">Cell membrane</keyword>
<keyword evidence="4 7" id="KW-0472">Membrane</keyword>
<name>A0A1F6W5D1_9BACT</name>
<dbReference type="InterPro" id="IPR003770">
    <property type="entry name" value="MLTG-like"/>
</dbReference>
<dbReference type="Gene3D" id="3.30.1490.480">
    <property type="entry name" value="Endolytic murein transglycosylase"/>
    <property type="match status" value="1"/>
</dbReference>
<dbReference type="GO" id="GO:0009252">
    <property type="term" value="P:peptidoglycan biosynthetic process"/>
    <property type="evidence" value="ECO:0007669"/>
    <property type="project" value="UniProtKB-UniRule"/>
</dbReference>